<evidence type="ECO:0000259" key="5">
    <source>
        <dbReference type="Pfam" id="PF04542"/>
    </source>
</evidence>
<keyword evidence="4" id="KW-0804">Transcription</keyword>
<dbReference type="GO" id="GO:0003677">
    <property type="term" value="F:DNA binding"/>
    <property type="evidence" value="ECO:0007669"/>
    <property type="project" value="InterPro"/>
</dbReference>
<dbReference type="CDD" id="cd06171">
    <property type="entry name" value="Sigma70_r4"/>
    <property type="match status" value="1"/>
</dbReference>
<dbReference type="InterPro" id="IPR014284">
    <property type="entry name" value="RNA_pol_sigma-70_dom"/>
</dbReference>
<dbReference type="InterPro" id="IPR036388">
    <property type="entry name" value="WH-like_DNA-bd_sf"/>
</dbReference>
<dbReference type="OrthoDB" id="9794508at2"/>
<dbReference type="Proteomes" id="UP000281498">
    <property type="component" value="Unassembled WGS sequence"/>
</dbReference>
<keyword evidence="8" id="KW-1185">Reference proteome</keyword>
<evidence type="ECO:0000313" key="7">
    <source>
        <dbReference type="EMBL" id="RKL65155.1"/>
    </source>
</evidence>
<dbReference type="RefSeq" id="WP_110935574.1">
    <property type="nucleotide sequence ID" value="NZ_KZ614146.1"/>
</dbReference>
<comment type="caution">
    <text evidence="7">The sequence shown here is derived from an EMBL/GenBank/DDBJ whole genome shotgun (WGS) entry which is preliminary data.</text>
</comment>
<dbReference type="Pfam" id="PF08281">
    <property type="entry name" value="Sigma70_r4_2"/>
    <property type="match status" value="1"/>
</dbReference>
<sequence>MNEPVEDCDYIKDKEEWIGMIFDKYGDQLLRLCFNYVKDWGKAEDLVQEVLVQCYIKIDEFRGEASLKNWIYRIATNRCKDVLKSYSFRRVFLHNFQSHQMASKEYIPEDTMLEKEETEILVKLIFKLPIKYREVILLYYYEELRIFEIASILSINESTVKTRLRRSKHKLKKGLEREGNYIWKNN</sequence>
<evidence type="ECO:0000256" key="4">
    <source>
        <dbReference type="ARBA" id="ARBA00023163"/>
    </source>
</evidence>
<dbReference type="InterPro" id="IPR013324">
    <property type="entry name" value="RNA_pol_sigma_r3/r4-like"/>
</dbReference>
<dbReference type="Gene3D" id="1.10.10.10">
    <property type="entry name" value="Winged helix-like DNA-binding domain superfamily/Winged helix DNA-binding domain"/>
    <property type="match status" value="1"/>
</dbReference>
<evidence type="ECO:0000259" key="6">
    <source>
        <dbReference type="Pfam" id="PF08281"/>
    </source>
</evidence>
<dbReference type="PANTHER" id="PTHR43133:SF60">
    <property type="entry name" value="RNA POLYMERASE SIGMA FACTOR SIGV"/>
    <property type="match status" value="1"/>
</dbReference>
<reference evidence="7 8" key="1">
    <citation type="submission" date="2017-10" db="EMBL/GenBank/DDBJ databases">
        <title>Bacillus sp. nov., a halophilic bacterium isolated from a Keqin Lake.</title>
        <authorList>
            <person name="Wang H."/>
        </authorList>
    </citation>
    <scope>NUCLEOTIDE SEQUENCE [LARGE SCALE GENOMIC DNA]</scope>
    <source>
        <strain evidence="7 8">KCTC 13187</strain>
    </source>
</reference>
<dbReference type="SUPFAM" id="SSF88659">
    <property type="entry name" value="Sigma3 and sigma4 domains of RNA polymerase sigma factors"/>
    <property type="match status" value="1"/>
</dbReference>
<comment type="similarity">
    <text evidence="1">Belongs to the sigma-70 factor family. ECF subfamily.</text>
</comment>
<keyword evidence="2" id="KW-0805">Transcription regulation</keyword>
<dbReference type="GO" id="GO:0016987">
    <property type="term" value="F:sigma factor activity"/>
    <property type="evidence" value="ECO:0007669"/>
    <property type="project" value="UniProtKB-KW"/>
</dbReference>
<organism evidence="7 8">
    <name type="scientific">Salipaludibacillus neizhouensis</name>
    <dbReference type="NCBI Taxonomy" id="885475"/>
    <lineage>
        <taxon>Bacteria</taxon>
        <taxon>Bacillati</taxon>
        <taxon>Bacillota</taxon>
        <taxon>Bacilli</taxon>
        <taxon>Bacillales</taxon>
        <taxon>Bacillaceae</taxon>
    </lineage>
</organism>
<keyword evidence="3" id="KW-0731">Sigma factor</keyword>
<feature type="domain" description="RNA polymerase sigma factor 70 region 4 type 2" evidence="6">
    <location>
        <begin position="120"/>
        <end position="171"/>
    </location>
</feature>
<dbReference type="Gene3D" id="1.10.1740.10">
    <property type="match status" value="1"/>
</dbReference>
<dbReference type="NCBIfam" id="TIGR02937">
    <property type="entry name" value="sigma70-ECF"/>
    <property type="match status" value="1"/>
</dbReference>
<protein>
    <submittedName>
        <fullName evidence="7">RNA polymerase subunit sigma</fullName>
    </submittedName>
</protein>
<accession>A0A3A9KCN6</accession>
<evidence type="ECO:0000256" key="1">
    <source>
        <dbReference type="ARBA" id="ARBA00010641"/>
    </source>
</evidence>
<dbReference type="SUPFAM" id="SSF88946">
    <property type="entry name" value="Sigma2 domain of RNA polymerase sigma factors"/>
    <property type="match status" value="1"/>
</dbReference>
<dbReference type="EMBL" id="PDOE01000021">
    <property type="protein sequence ID" value="RKL65155.1"/>
    <property type="molecule type" value="Genomic_DNA"/>
</dbReference>
<evidence type="ECO:0000313" key="8">
    <source>
        <dbReference type="Proteomes" id="UP000281498"/>
    </source>
</evidence>
<gene>
    <name evidence="7" type="ORF">CR203_22085</name>
</gene>
<evidence type="ECO:0000256" key="3">
    <source>
        <dbReference type="ARBA" id="ARBA00023082"/>
    </source>
</evidence>
<dbReference type="InterPro" id="IPR007627">
    <property type="entry name" value="RNA_pol_sigma70_r2"/>
</dbReference>
<dbReference type="GO" id="GO:0006352">
    <property type="term" value="P:DNA-templated transcription initiation"/>
    <property type="evidence" value="ECO:0007669"/>
    <property type="project" value="InterPro"/>
</dbReference>
<proteinExistence type="inferred from homology"/>
<feature type="domain" description="RNA polymerase sigma-70 region 2" evidence="5">
    <location>
        <begin position="22"/>
        <end position="85"/>
    </location>
</feature>
<dbReference type="PANTHER" id="PTHR43133">
    <property type="entry name" value="RNA POLYMERASE ECF-TYPE SIGMA FACTO"/>
    <property type="match status" value="1"/>
</dbReference>
<evidence type="ECO:0000256" key="2">
    <source>
        <dbReference type="ARBA" id="ARBA00023015"/>
    </source>
</evidence>
<dbReference type="InterPro" id="IPR013249">
    <property type="entry name" value="RNA_pol_sigma70_r4_t2"/>
</dbReference>
<dbReference type="InterPro" id="IPR013325">
    <property type="entry name" value="RNA_pol_sigma_r2"/>
</dbReference>
<dbReference type="AlphaFoldDB" id="A0A3A9KCN6"/>
<dbReference type="Pfam" id="PF04542">
    <property type="entry name" value="Sigma70_r2"/>
    <property type="match status" value="1"/>
</dbReference>
<name>A0A3A9KCN6_9BACI</name>
<dbReference type="InterPro" id="IPR039425">
    <property type="entry name" value="RNA_pol_sigma-70-like"/>
</dbReference>